<accession>A0A4Y2PA20</accession>
<dbReference type="EMBL" id="BGPR01010759">
    <property type="protein sequence ID" value="GBN47863.1"/>
    <property type="molecule type" value="Genomic_DNA"/>
</dbReference>
<dbReference type="AlphaFoldDB" id="A0A4Y2PA20"/>
<sequence>MELLNNIQNSVDYQFNNTREMKTLKTLGVIWKPNSDCFPFKSTVPLQNSASEAEGAKYLAQVENVELSHENEAMKIAQLKEGFLKLSEAYVKPANKRVITFEAQQEVSHHLPDVHSRGMKEIKYTGSDTCKEVVAKAQGSVQLYKSHNYLLVPSSSIKKASHPPYPSGSYNLAIGLPCSEASDNCLTSQLLVVH</sequence>
<evidence type="ECO:0000313" key="2">
    <source>
        <dbReference type="Proteomes" id="UP000499080"/>
    </source>
</evidence>
<reference evidence="1 2" key="1">
    <citation type="journal article" date="2019" name="Sci. Rep.">
        <title>Orb-weaving spider Araneus ventricosus genome elucidates the spidroin gene catalogue.</title>
        <authorList>
            <person name="Kono N."/>
            <person name="Nakamura H."/>
            <person name="Ohtoshi R."/>
            <person name="Moran D.A.P."/>
            <person name="Shinohara A."/>
            <person name="Yoshida Y."/>
            <person name="Fujiwara M."/>
            <person name="Mori M."/>
            <person name="Tomita M."/>
            <person name="Arakawa K."/>
        </authorList>
    </citation>
    <scope>NUCLEOTIDE SEQUENCE [LARGE SCALE GENOMIC DNA]</scope>
</reference>
<evidence type="ECO:0000313" key="1">
    <source>
        <dbReference type="EMBL" id="GBN47863.1"/>
    </source>
</evidence>
<dbReference type="Proteomes" id="UP000499080">
    <property type="component" value="Unassembled WGS sequence"/>
</dbReference>
<dbReference type="OrthoDB" id="5803434at2759"/>
<keyword evidence="2" id="KW-1185">Reference proteome</keyword>
<organism evidence="1 2">
    <name type="scientific">Araneus ventricosus</name>
    <name type="common">Orbweaver spider</name>
    <name type="synonym">Epeira ventricosa</name>
    <dbReference type="NCBI Taxonomy" id="182803"/>
    <lineage>
        <taxon>Eukaryota</taxon>
        <taxon>Metazoa</taxon>
        <taxon>Ecdysozoa</taxon>
        <taxon>Arthropoda</taxon>
        <taxon>Chelicerata</taxon>
        <taxon>Arachnida</taxon>
        <taxon>Araneae</taxon>
        <taxon>Araneomorphae</taxon>
        <taxon>Entelegynae</taxon>
        <taxon>Araneoidea</taxon>
        <taxon>Araneidae</taxon>
        <taxon>Araneus</taxon>
    </lineage>
</organism>
<comment type="caution">
    <text evidence="1">The sequence shown here is derived from an EMBL/GenBank/DDBJ whole genome shotgun (WGS) entry which is preliminary data.</text>
</comment>
<protein>
    <submittedName>
        <fullName evidence="1">Uncharacterized protein</fullName>
    </submittedName>
</protein>
<proteinExistence type="predicted"/>
<name>A0A4Y2PA20_ARAVE</name>
<gene>
    <name evidence="1" type="ORF">AVEN_115460_1</name>
</gene>
<dbReference type="InterPro" id="IPR027267">
    <property type="entry name" value="AH/BAR_dom_sf"/>
</dbReference>
<dbReference type="Gene3D" id="1.20.1270.60">
    <property type="entry name" value="Arfaptin homology (AH) domain/BAR domain"/>
    <property type="match status" value="1"/>
</dbReference>